<proteinExistence type="predicted"/>
<dbReference type="EMBL" id="BMQN01000003">
    <property type="protein sequence ID" value="GGR93103.1"/>
    <property type="molecule type" value="Genomic_DNA"/>
</dbReference>
<reference evidence="2" key="1">
    <citation type="journal article" date="2019" name="Int. J. Syst. Evol. Microbiol.">
        <title>The Global Catalogue of Microorganisms (GCM) 10K type strain sequencing project: providing services to taxonomists for standard genome sequencing and annotation.</title>
        <authorList>
            <consortium name="The Broad Institute Genomics Platform"/>
            <consortium name="The Broad Institute Genome Sequencing Center for Infectious Disease"/>
            <person name="Wu L."/>
            <person name="Ma J."/>
        </authorList>
    </citation>
    <scope>NUCLEOTIDE SEQUENCE [LARGE SCALE GENOMIC DNA]</scope>
    <source>
        <strain evidence="2">JCM 31405</strain>
    </source>
</reference>
<gene>
    <name evidence="1" type="ORF">GCM10008960_20080</name>
</gene>
<comment type="caution">
    <text evidence="1">The sequence shown here is derived from an EMBL/GenBank/DDBJ whole genome shotgun (WGS) entry which is preliminary data.</text>
</comment>
<keyword evidence="2" id="KW-1185">Reference proteome</keyword>
<accession>A0ABQ2S490</accession>
<protein>
    <submittedName>
        <fullName evidence="1">Uncharacterized protein</fullName>
    </submittedName>
</protein>
<name>A0ABQ2S490_9DEIO</name>
<dbReference type="Proteomes" id="UP000644548">
    <property type="component" value="Unassembled WGS sequence"/>
</dbReference>
<evidence type="ECO:0000313" key="2">
    <source>
        <dbReference type="Proteomes" id="UP000644548"/>
    </source>
</evidence>
<dbReference type="RefSeq" id="WP_189073031.1">
    <property type="nucleotide sequence ID" value="NZ_BMQN01000003.1"/>
</dbReference>
<sequence length="58" mass="5933">MSAGLPAFLTIVAIPLTFDVANGVSFGMITTCAVKVLAGRARQVSPVVYAVAALLLAR</sequence>
<organism evidence="1 2">
    <name type="scientific">Deinococcus sedimenti</name>
    <dbReference type="NCBI Taxonomy" id="1867090"/>
    <lineage>
        <taxon>Bacteria</taxon>
        <taxon>Thermotogati</taxon>
        <taxon>Deinococcota</taxon>
        <taxon>Deinococci</taxon>
        <taxon>Deinococcales</taxon>
        <taxon>Deinococcaceae</taxon>
        <taxon>Deinococcus</taxon>
    </lineage>
</organism>
<evidence type="ECO:0000313" key="1">
    <source>
        <dbReference type="EMBL" id="GGR93103.1"/>
    </source>
</evidence>